<dbReference type="GO" id="GO:0045892">
    <property type="term" value="P:negative regulation of DNA-templated transcription"/>
    <property type="evidence" value="ECO:0007669"/>
    <property type="project" value="TreeGrafter"/>
</dbReference>
<dbReference type="Pfam" id="PF09339">
    <property type="entry name" value="HTH_IclR"/>
    <property type="match status" value="1"/>
</dbReference>
<keyword evidence="8" id="KW-1185">Reference proteome</keyword>
<dbReference type="InterPro" id="IPR014757">
    <property type="entry name" value="Tscrpt_reg_IclR_C"/>
</dbReference>
<evidence type="ECO:0000256" key="3">
    <source>
        <dbReference type="ARBA" id="ARBA00023163"/>
    </source>
</evidence>
<dbReference type="PANTHER" id="PTHR30136">
    <property type="entry name" value="HELIX-TURN-HELIX TRANSCRIPTIONAL REGULATOR, ICLR FAMILY"/>
    <property type="match status" value="1"/>
</dbReference>
<feature type="compositionally biased region" description="Polar residues" evidence="4">
    <location>
        <begin position="1"/>
        <end position="19"/>
    </location>
</feature>
<dbReference type="PATRIC" id="fig|1122180.6.peg.59"/>
<dbReference type="PANTHER" id="PTHR30136:SF24">
    <property type="entry name" value="HTH-TYPE TRANSCRIPTIONAL REPRESSOR ALLR"/>
    <property type="match status" value="1"/>
</dbReference>
<keyword evidence="3" id="KW-0804">Transcription</keyword>
<dbReference type="InterPro" id="IPR005471">
    <property type="entry name" value="Tscrpt_reg_IclR_N"/>
</dbReference>
<evidence type="ECO:0000259" key="6">
    <source>
        <dbReference type="PROSITE" id="PS51078"/>
    </source>
</evidence>
<organism evidence="7 8">
    <name type="scientific">Limimaricola hongkongensis DSM 17492</name>
    <dbReference type="NCBI Taxonomy" id="1122180"/>
    <lineage>
        <taxon>Bacteria</taxon>
        <taxon>Pseudomonadati</taxon>
        <taxon>Pseudomonadota</taxon>
        <taxon>Alphaproteobacteria</taxon>
        <taxon>Rhodobacterales</taxon>
        <taxon>Paracoccaceae</taxon>
        <taxon>Limimaricola</taxon>
    </lineage>
</organism>
<dbReference type="InterPro" id="IPR029016">
    <property type="entry name" value="GAF-like_dom_sf"/>
</dbReference>
<comment type="caution">
    <text evidence="7">The sequence shown here is derived from an EMBL/GenBank/DDBJ whole genome shotgun (WGS) entry which is preliminary data.</text>
</comment>
<accession>A0A017H7X9</accession>
<proteinExistence type="predicted"/>
<gene>
    <name evidence="7" type="ORF">Lokhon_00058</name>
</gene>
<dbReference type="SUPFAM" id="SSF46785">
    <property type="entry name" value="Winged helix' DNA-binding domain"/>
    <property type="match status" value="1"/>
</dbReference>
<dbReference type="Pfam" id="PF01614">
    <property type="entry name" value="IclR_C"/>
    <property type="match status" value="1"/>
</dbReference>
<evidence type="ECO:0000256" key="2">
    <source>
        <dbReference type="ARBA" id="ARBA00023125"/>
    </source>
</evidence>
<evidence type="ECO:0000313" key="7">
    <source>
        <dbReference type="EMBL" id="EYD70476.1"/>
    </source>
</evidence>
<geneLocation type="plasmid" evidence="7 8">
    <name>pLokhon01</name>
</geneLocation>
<dbReference type="OrthoDB" id="6057486at2"/>
<protein>
    <submittedName>
        <fullName evidence="7">Transcriptional regulator, IclR family</fullName>
    </submittedName>
</protein>
<dbReference type="PROSITE" id="PS51077">
    <property type="entry name" value="HTH_ICLR"/>
    <property type="match status" value="1"/>
</dbReference>
<dbReference type="InterPro" id="IPR036388">
    <property type="entry name" value="WH-like_DNA-bd_sf"/>
</dbReference>
<dbReference type="RefSeq" id="WP_017929824.1">
    <property type="nucleotide sequence ID" value="NZ_CM002675.1"/>
</dbReference>
<dbReference type="PROSITE" id="PS51078">
    <property type="entry name" value="ICLR_ED"/>
    <property type="match status" value="1"/>
</dbReference>
<keyword evidence="7" id="KW-0614">Plasmid</keyword>
<keyword evidence="2" id="KW-0238">DNA-binding</keyword>
<evidence type="ECO:0000256" key="4">
    <source>
        <dbReference type="SAM" id="MobiDB-lite"/>
    </source>
</evidence>
<dbReference type="GO" id="GO:0003700">
    <property type="term" value="F:DNA-binding transcription factor activity"/>
    <property type="evidence" value="ECO:0007669"/>
    <property type="project" value="TreeGrafter"/>
</dbReference>
<dbReference type="EMBL" id="APGJ01000009">
    <property type="protein sequence ID" value="EYD70476.1"/>
    <property type="molecule type" value="Genomic_DNA"/>
</dbReference>
<feature type="domain" description="IclR-ED" evidence="6">
    <location>
        <begin position="87"/>
        <end position="270"/>
    </location>
</feature>
<dbReference type="Gene3D" id="1.10.10.10">
    <property type="entry name" value="Winged helix-like DNA-binding domain superfamily/Winged helix DNA-binding domain"/>
    <property type="match status" value="1"/>
</dbReference>
<dbReference type="SMART" id="SM00346">
    <property type="entry name" value="HTH_ICLR"/>
    <property type="match status" value="1"/>
</dbReference>
<dbReference type="Gene3D" id="3.30.450.40">
    <property type="match status" value="1"/>
</dbReference>
<dbReference type="AlphaFoldDB" id="A0A017H7X9"/>
<dbReference type="HOGENOM" id="CLU_062618_7_1_5"/>
<evidence type="ECO:0000313" key="8">
    <source>
        <dbReference type="Proteomes" id="UP000025047"/>
    </source>
</evidence>
<evidence type="ECO:0000259" key="5">
    <source>
        <dbReference type="PROSITE" id="PS51077"/>
    </source>
</evidence>
<feature type="region of interest" description="Disordered" evidence="4">
    <location>
        <begin position="1"/>
        <end position="22"/>
    </location>
</feature>
<dbReference type="InterPro" id="IPR050707">
    <property type="entry name" value="HTH_MetabolicPath_Reg"/>
</dbReference>
<dbReference type="GO" id="GO:0003677">
    <property type="term" value="F:DNA binding"/>
    <property type="evidence" value="ECO:0007669"/>
    <property type="project" value="UniProtKB-KW"/>
</dbReference>
<dbReference type="Proteomes" id="UP000025047">
    <property type="component" value="Plasmid pLokhon01"/>
</dbReference>
<reference evidence="7 8" key="1">
    <citation type="submission" date="2013-03" db="EMBL/GenBank/DDBJ databases">
        <authorList>
            <person name="Fiebig A."/>
            <person name="Goeker M."/>
            <person name="Klenk H.-P.P."/>
        </authorList>
    </citation>
    <scope>NUCLEOTIDE SEQUENCE [LARGE SCALE GENOMIC DNA]</scope>
    <source>
        <strain evidence="7 8">DSM 17492</strain>
        <plasmid evidence="7 8">pLokhon01</plasmid>
    </source>
</reference>
<dbReference type="SUPFAM" id="SSF55781">
    <property type="entry name" value="GAF domain-like"/>
    <property type="match status" value="1"/>
</dbReference>
<dbReference type="InterPro" id="IPR036390">
    <property type="entry name" value="WH_DNA-bd_sf"/>
</dbReference>
<sequence length="287" mass="31284">MTAQQHDAQGESRTASQAGMQAGDGTIGKAVTVLDLVAGFERPVRFNELRARSDYPKATLYRLLQTLTNQGLLAHDSERQTYAPGLRLMRLAHAAWQQSSLAPVARPHLARLAARAQETVHLAQLDAGQVLYVDKRVPSQPIEMFSQAGKVGPAHCTGVGKAMLAFLEPAALDRTVALQSFYRFTPQTITEADALRAELAAIRAAGFAFDREEHEPGIICVAVPILTARDRVIGALSVTSVTARKTLNDLEAMVPLLREAAAHISRDMEAWRFPDEGQARDKGERNV</sequence>
<evidence type="ECO:0000256" key="1">
    <source>
        <dbReference type="ARBA" id="ARBA00023015"/>
    </source>
</evidence>
<keyword evidence="1" id="KW-0805">Transcription regulation</keyword>
<feature type="domain" description="HTH iclR-type" evidence="5">
    <location>
        <begin position="24"/>
        <end position="86"/>
    </location>
</feature>
<name>A0A017H7X9_9RHOB</name>